<comment type="caution">
    <text evidence="2">The sequence shown here is derived from an EMBL/GenBank/DDBJ whole genome shotgun (WGS) entry which is preliminary data.</text>
</comment>
<sequence length="193" mass="21769">MSKSCKSEKSSSLIPLLNDLSDQSFSSIPYVDDEDDDDDVYSASDNETARSFSGRISLDRNVDLSILVHLSDSDREQSDSKLQRKDSSTYPLYLPGFVIRVHNIAGSLKRNSISLPTGLSDRDLESLRFHSQTPHGGKEFENINKSCDKEKIVDLKKPGFYHTKSIKRKKNNTDNNWNHCSYVQGCRTLSSSQ</sequence>
<name>A0A0L0C423_LUCCU</name>
<feature type="compositionally biased region" description="Acidic residues" evidence="1">
    <location>
        <begin position="31"/>
        <end position="40"/>
    </location>
</feature>
<evidence type="ECO:0000313" key="3">
    <source>
        <dbReference type="Proteomes" id="UP000037069"/>
    </source>
</evidence>
<evidence type="ECO:0000313" key="2">
    <source>
        <dbReference type="EMBL" id="KNC26224.1"/>
    </source>
</evidence>
<organism evidence="2 3">
    <name type="scientific">Lucilia cuprina</name>
    <name type="common">Green bottle fly</name>
    <name type="synonym">Australian sheep blowfly</name>
    <dbReference type="NCBI Taxonomy" id="7375"/>
    <lineage>
        <taxon>Eukaryota</taxon>
        <taxon>Metazoa</taxon>
        <taxon>Ecdysozoa</taxon>
        <taxon>Arthropoda</taxon>
        <taxon>Hexapoda</taxon>
        <taxon>Insecta</taxon>
        <taxon>Pterygota</taxon>
        <taxon>Neoptera</taxon>
        <taxon>Endopterygota</taxon>
        <taxon>Diptera</taxon>
        <taxon>Brachycera</taxon>
        <taxon>Muscomorpha</taxon>
        <taxon>Oestroidea</taxon>
        <taxon>Calliphoridae</taxon>
        <taxon>Luciliinae</taxon>
        <taxon>Lucilia</taxon>
    </lineage>
</organism>
<proteinExistence type="predicted"/>
<feature type="region of interest" description="Disordered" evidence="1">
    <location>
        <begin position="23"/>
        <end position="49"/>
    </location>
</feature>
<accession>A0A0L0C423</accession>
<dbReference type="AlphaFoldDB" id="A0A0L0C423"/>
<dbReference type="Proteomes" id="UP000037069">
    <property type="component" value="Unassembled WGS sequence"/>
</dbReference>
<evidence type="ECO:0000256" key="1">
    <source>
        <dbReference type="SAM" id="MobiDB-lite"/>
    </source>
</evidence>
<reference evidence="2 3" key="1">
    <citation type="journal article" date="2015" name="Nat. Commun.">
        <title>Lucilia cuprina genome unlocks parasitic fly biology to underpin future interventions.</title>
        <authorList>
            <person name="Anstead C.A."/>
            <person name="Korhonen P.K."/>
            <person name="Young N.D."/>
            <person name="Hall R.S."/>
            <person name="Jex A.R."/>
            <person name="Murali S.C."/>
            <person name="Hughes D.S."/>
            <person name="Lee S.F."/>
            <person name="Perry T."/>
            <person name="Stroehlein A.J."/>
            <person name="Ansell B.R."/>
            <person name="Breugelmans B."/>
            <person name="Hofmann A."/>
            <person name="Qu J."/>
            <person name="Dugan S."/>
            <person name="Lee S.L."/>
            <person name="Chao H."/>
            <person name="Dinh H."/>
            <person name="Han Y."/>
            <person name="Doddapaneni H.V."/>
            <person name="Worley K.C."/>
            <person name="Muzny D.M."/>
            <person name="Ioannidis P."/>
            <person name="Waterhouse R.M."/>
            <person name="Zdobnov E.M."/>
            <person name="James P.J."/>
            <person name="Bagnall N.H."/>
            <person name="Kotze A.C."/>
            <person name="Gibbs R.A."/>
            <person name="Richards S."/>
            <person name="Batterham P."/>
            <person name="Gasser R.B."/>
        </authorList>
    </citation>
    <scope>NUCLEOTIDE SEQUENCE [LARGE SCALE GENOMIC DNA]</scope>
    <source>
        <strain evidence="2 3">LS</strain>
        <tissue evidence="2">Full body</tissue>
    </source>
</reference>
<keyword evidence="3" id="KW-1185">Reference proteome</keyword>
<gene>
    <name evidence="2" type="ORF">FF38_08934</name>
</gene>
<protein>
    <submittedName>
        <fullName evidence="2">Uncharacterized protein</fullName>
    </submittedName>
</protein>
<dbReference type="EMBL" id="JRES01001001">
    <property type="protein sequence ID" value="KNC26224.1"/>
    <property type="molecule type" value="Genomic_DNA"/>
</dbReference>